<keyword evidence="4" id="KW-1185">Reference proteome</keyword>
<feature type="region of interest" description="Disordered" evidence="1">
    <location>
        <begin position="225"/>
        <end position="246"/>
    </location>
</feature>
<feature type="region of interest" description="Disordered" evidence="1">
    <location>
        <begin position="260"/>
        <end position="292"/>
    </location>
</feature>
<dbReference type="Proteomes" id="UP001365781">
    <property type="component" value="Unassembled WGS sequence"/>
</dbReference>
<feature type="compositionally biased region" description="Basic and acidic residues" evidence="1">
    <location>
        <begin position="1"/>
        <end position="18"/>
    </location>
</feature>
<gene>
    <name evidence="3" type="ORF">WB403_39925</name>
</gene>
<dbReference type="InterPro" id="IPR025295">
    <property type="entry name" value="eCIS_core_dom"/>
</dbReference>
<proteinExistence type="predicted"/>
<accession>A0ABU8GQ52</accession>
<feature type="domain" description="eCIS core" evidence="2">
    <location>
        <begin position="104"/>
        <end position="176"/>
    </location>
</feature>
<dbReference type="Pfam" id="PF13699">
    <property type="entry name" value="eCIS_core"/>
    <property type="match status" value="1"/>
</dbReference>
<evidence type="ECO:0000313" key="3">
    <source>
        <dbReference type="EMBL" id="MEI5615308.1"/>
    </source>
</evidence>
<reference evidence="3 4" key="1">
    <citation type="submission" date="2024-03" db="EMBL/GenBank/DDBJ databases">
        <title>First Report of Pectobacterium brasiliscabiei causing potato scab in china.</title>
        <authorList>
            <person name="Handique U."/>
        </authorList>
    </citation>
    <scope>NUCLEOTIDE SEQUENCE [LARGE SCALE GENOMIC DNA]</scope>
    <source>
        <strain evidence="3 4">ZRIMU1503</strain>
    </source>
</reference>
<sequence length="569" mass="60400">MYAREKRSRSSDERDTAAHRVSRPSPAVQRMLELQRTAGNTAVARMVERERHRHGPGCGHADPAVQRRDASAHRHEHTREAAEDTAPADHQSLIDAAMATPSSPLPDAFLTRAKAFYGNDALSAGRVHDNATAQRATAALGAQAMTIGSHIFLGASAVGDTETLAHEASHLDKNLRGIRETGSDNGSGVTVTDPGQGSERAAAADGAAFAAGAATAPSAVASSAVARRTPATGTAEAPHAETGGGPAVQRTVWEYDQAASFNDPRAGQETRWRNQGNRDEIRTAGQLGIQGRGAPRHGDLYDDATQQVHSSANAKFSKKGSIPDHLYPQRETQTRKALVEAKQAIATVLALLSGAGNAPGGRLLAGLHSGFPAFRAATPAQIGTFLPRIIEVVRRIQAGLNAEGAEIALVGAGGADAGVAGWVAPSTSDLYNRVFNPNQQKSEDLPTMDAGRSGPINLTDEGQNAWYIIHEATHRFAGTLDYQYSARDMEMEEEDRNAELATLVPESAASREGDMLGKRALRDPATYSGANDGSNRQPNWYAMGQRALMNADSYAQFILIATGYRAPRF</sequence>
<name>A0ABU8GQ52_9ACTN</name>
<feature type="compositionally biased region" description="Basic and acidic residues" evidence="1">
    <location>
        <begin position="266"/>
        <end position="282"/>
    </location>
</feature>
<evidence type="ECO:0000313" key="4">
    <source>
        <dbReference type="Proteomes" id="UP001365781"/>
    </source>
</evidence>
<feature type="compositionally biased region" description="Basic and acidic residues" evidence="1">
    <location>
        <begin position="65"/>
        <end position="82"/>
    </location>
</feature>
<evidence type="ECO:0000259" key="2">
    <source>
        <dbReference type="Pfam" id="PF13699"/>
    </source>
</evidence>
<comment type="caution">
    <text evidence="3">The sequence shown here is derived from an EMBL/GenBank/DDBJ whole genome shotgun (WGS) entry which is preliminary data.</text>
</comment>
<organism evidence="3 4">
    <name type="scientific">Streptomyces brasiliscabiei</name>
    <dbReference type="NCBI Taxonomy" id="2736302"/>
    <lineage>
        <taxon>Bacteria</taxon>
        <taxon>Bacillati</taxon>
        <taxon>Actinomycetota</taxon>
        <taxon>Actinomycetes</taxon>
        <taxon>Kitasatosporales</taxon>
        <taxon>Streptomycetaceae</taxon>
        <taxon>Streptomyces</taxon>
    </lineage>
</organism>
<feature type="region of interest" description="Disordered" evidence="1">
    <location>
        <begin position="177"/>
        <end position="200"/>
    </location>
</feature>
<evidence type="ECO:0000256" key="1">
    <source>
        <dbReference type="SAM" id="MobiDB-lite"/>
    </source>
</evidence>
<dbReference type="RefSeq" id="WP_336541916.1">
    <property type="nucleotide sequence ID" value="NZ_JBBAYL010000026.1"/>
</dbReference>
<dbReference type="EMBL" id="JBBAYM010000036">
    <property type="protein sequence ID" value="MEI5615308.1"/>
    <property type="molecule type" value="Genomic_DNA"/>
</dbReference>
<feature type="region of interest" description="Disordered" evidence="1">
    <location>
        <begin position="1"/>
        <end position="28"/>
    </location>
</feature>
<feature type="region of interest" description="Disordered" evidence="1">
    <location>
        <begin position="51"/>
        <end position="88"/>
    </location>
</feature>
<protein>
    <submittedName>
        <fullName evidence="3">DUF4157 domain-containing protein</fullName>
    </submittedName>
</protein>
<feature type="compositionally biased region" description="Polar residues" evidence="1">
    <location>
        <begin position="183"/>
        <end position="195"/>
    </location>
</feature>